<protein>
    <submittedName>
        <fullName evidence="1">Uncharacterized protein</fullName>
    </submittedName>
</protein>
<evidence type="ECO:0000313" key="2">
    <source>
        <dbReference type="Proteomes" id="UP001186974"/>
    </source>
</evidence>
<reference evidence="1" key="1">
    <citation type="submission" date="2024-09" db="EMBL/GenBank/DDBJ databases">
        <title>Black Yeasts Isolated from many extreme environments.</title>
        <authorList>
            <person name="Coleine C."/>
            <person name="Stajich J.E."/>
            <person name="Selbmann L."/>
        </authorList>
    </citation>
    <scope>NUCLEOTIDE SEQUENCE</scope>
    <source>
        <strain evidence="1">CCFEE 5737</strain>
    </source>
</reference>
<sequence length="437" mass="47233">MTTPRDAFLTTLGKTAVPVNVRTGGFISPTATPVETPGLLSNAKGLLGVDALSAQSTNIDRGRRTSIDITTPSLTTRNLLCLRALLNLAIALGPTLENAWLIILEPLRQADMLMASWTSRNKQSIDQSSAQALNSEVSAAMLAADRLFESTVDFPNEAFLHMLTALCKLLHDREPQATETRAPAPPSGSQRHKRRAASSSSVSFGTEAYEQDYKSPLKRIGSLAHLNLIRLLSYDASESGWDLLINELIAFVCSDEVAPTARQAAANTLSGLVKDAVTSDLTESPEQRNNVQCRAFDALLNEIKGLKKEGDAAQRHHSPTDGDTRIQLDALSALQATVEQAGDTLTAGWNIVLELLLTAFEERDHNVASAGKSSTSSEPIDVDFVSKALGRTAYDTVQLICSDFLSSIPNDCFTTLIDLLFRFCKQTDDLNVSLTVC</sequence>
<comment type="caution">
    <text evidence="1">The sequence shown here is derived from an EMBL/GenBank/DDBJ whole genome shotgun (WGS) entry which is preliminary data.</text>
</comment>
<dbReference type="Proteomes" id="UP001186974">
    <property type="component" value="Unassembled WGS sequence"/>
</dbReference>
<gene>
    <name evidence="1" type="ORF">LTS18_013837</name>
</gene>
<organism evidence="1 2">
    <name type="scientific">Coniosporium uncinatum</name>
    <dbReference type="NCBI Taxonomy" id="93489"/>
    <lineage>
        <taxon>Eukaryota</taxon>
        <taxon>Fungi</taxon>
        <taxon>Dikarya</taxon>
        <taxon>Ascomycota</taxon>
        <taxon>Pezizomycotina</taxon>
        <taxon>Dothideomycetes</taxon>
        <taxon>Dothideomycetes incertae sedis</taxon>
        <taxon>Coniosporium</taxon>
    </lineage>
</organism>
<name>A0ACC3CVQ4_9PEZI</name>
<dbReference type="EMBL" id="JAWDJW010010668">
    <property type="protein sequence ID" value="KAK3045425.1"/>
    <property type="molecule type" value="Genomic_DNA"/>
</dbReference>
<keyword evidence="2" id="KW-1185">Reference proteome</keyword>
<accession>A0ACC3CVQ4</accession>
<evidence type="ECO:0000313" key="1">
    <source>
        <dbReference type="EMBL" id="KAK3045425.1"/>
    </source>
</evidence>
<proteinExistence type="predicted"/>